<sequence length="222" mass="23368">VVPGQSARLLIGSFGFDLQRTGAGISLLWAPKQCLCLGYLTYGVPEFEYQIWMMLLHIPARLSLLVPLLVLLRNADFRHCVACVLKKSEGKQTLINTITAEEVQADFILRSVLKALYPNHPELQTPGMTQPNYPRSAMLSAGSGGRGQSVGQSSGANQSGPISPGGGAAAAGTGASVNTSKRPGTMSTVTFEPSQTLSLKMVASSEGSNIDPSFKGSTGRVS</sequence>
<comment type="caution">
    <text evidence="2">The sequence shown here is derived from an EMBL/GenBank/DDBJ whole genome shotgun (WGS) entry which is preliminary data.</text>
</comment>
<feature type="compositionally biased region" description="Polar residues" evidence="1">
    <location>
        <begin position="176"/>
        <end position="198"/>
    </location>
</feature>
<dbReference type="AlphaFoldDB" id="A0A3S1ARH3"/>
<proteinExistence type="predicted"/>
<dbReference type="EMBL" id="RQTK01001509">
    <property type="protein sequence ID" value="RUS70029.1"/>
    <property type="molecule type" value="Genomic_DNA"/>
</dbReference>
<dbReference type="OrthoDB" id="10662439at2759"/>
<keyword evidence="3" id="KW-1185">Reference proteome</keyword>
<gene>
    <name evidence="2" type="ORF">EGW08_022209</name>
</gene>
<evidence type="ECO:0000313" key="2">
    <source>
        <dbReference type="EMBL" id="RUS70029.1"/>
    </source>
</evidence>
<accession>A0A3S1ARH3</accession>
<feature type="region of interest" description="Disordered" evidence="1">
    <location>
        <begin position="123"/>
        <end position="222"/>
    </location>
</feature>
<evidence type="ECO:0000313" key="3">
    <source>
        <dbReference type="Proteomes" id="UP000271974"/>
    </source>
</evidence>
<protein>
    <submittedName>
        <fullName evidence="2">Uncharacterized protein</fullName>
    </submittedName>
</protein>
<name>A0A3S1ARH3_ELYCH</name>
<dbReference type="Proteomes" id="UP000271974">
    <property type="component" value="Unassembled WGS sequence"/>
</dbReference>
<feature type="compositionally biased region" description="Polar residues" evidence="1">
    <location>
        <begin position="205"/>
        <end position="222"/>
    </location>
</feature>
<organism evidence="2 3">
    <name type="scientific">Elysia chlorotica</name>
    <name type="common">Eastern emerald elysia</name>
    <name type="synonym">Sea slug</name>
    <dbReference type="NCBI Taxonomy" id="188477"/>
    <lineage>
        <taxon>Eukaryota</taxon>
        <taxon>Metazoa</taxon>
        <taxon>Spiralia</taxon>
        <taxon>Lophotrochozoa</taxon>
        <taxon>Mollusca</taxon>
        <taxon>Gastropoda</taxon>
        <taxon>Heterobranchia</taxon>
        <taxon>Euthyneura</taxon>
        <taxon>Panpulmonata</taxon>
        <taxon>Sacoglossa</taxon>
        <taxon>Placobranchoidea</taxon>
        <taxon>Plakobranchidae</taxon>
        <taxon>Elysia</taxon>
    </lineage>
</organism>
<reference evidence="2 3" key="1">
    <citation type="submission" date="2019-01" db="EMBL/GenBank/DDBJ databases">
        <title>A draft genome assembly of the solar-powered sea slug Elysia chlorotica.</title>
        <authorList>
            <person name="Cai H."/>
            <person name="Li Q."/>
            <person name="Fang X."/>
            <person name="Li J."/>
            <person name="Curtis N.E."/>
            <person name="Altenburger A."/>
            <person name="Shibata T."/>
            <person name="Feng M."/>
            <person name="Maeda T."/>
            <person name="Schwartz J.A."/>
            <person name="Shigenobu S."/>
            <person name="Lundholm N."/>
            <person name="Nishiyama T."/>
            <person name="Yang H."/>
            <person name="Hasebe M."/>
            <person name="Li S."/>
            <person name="Pierce S.K."/>
            <person name="Wang J."/>
        </authorList>
    </citation>
    <scope>NUCLEOTIDE SEQUENCE [LARGE SCALE GENOMIC DNA]</scope>
    <source>
        <strain evidence="2">EC2010</strain>
        <tissue evidence="2">Whole organism of an adult</tissue>
    </source>
</reference>
<feature type="non-terminal residue" evidence="2">
    <location>
        <position position="1"/>
    </location>
</feature>
<evidence type="ECO:0000256" key="1">
    <source>
        <dbReference type="SAM" id="MobiDB-lite"/>
    </source>
</evidence>